<protein>
    <submittedName>
        <fullName evidence="7">DgyrCDS3700</fullName>
    </submittedName>
</protein>
<dbReference type="GO" id="GO:0016459">
    <property type="term" value="C:myosin complex"/>
    <property type="evidence" value="ECO:0007669"/>
    <property type="project" value="UniProtKB-KW"/>
</dbReference>
<evidence type="ECO:0000256" key="3">
    <source>
        <dbReference type="ARBA" id="ARBA00023123"/>
    </source>
</evidence>
<keyword evidence="5" id="KW-0009">Actin-binding</keyword>
<dbReference type="GO" id="GO:0005737">
    <property type="term" value="C:cytoplasm"/>
    <property type="evidence" value="ECO:0007669"/>
    <property type="project" value="TreeGrafter"/>
</dbReference>
<evidence type="ECO:0000256" key="4">
    <source>
        <dbReference type="ARBA" id="ARBA00023175"/>
    </source>
</evidence>
<keyword evidence="2" id="KW-0067">ATP-binding</keyword>
<dbReference type="SMART" id="SM00242">
    <property type="entry name" value="MYSc"/>
    <property type="match status" value="1"/>
</dbReference>
<comment type="caution">
    <text evidence="7">The sequence shown here is derived from an EMBL/GenBank/DDBJ whole genome shotgun (WGS) entry which is preliminary data.</text>
</comment>
<dbReference type="Proteomes" id="UP000549394">
    <property type="component" value="Unassembled WGS sequence"/>
</dbReference>
<evidence type="ECO:0000256" key="2">
    <source>
        <dbReference type="ARBA" id="ARBA00022840"/>
    </source>
</evidence>
<accession>A0A7I8VG29</accession>
<dbReference type="EMBL" id="CAJFCJ010000005">
    <property type="protein sequence ID" value="CAD5114650.1"/>
    <property type="molecule type" value="Genomic_DNA"/>
</dbReference>
<dbReference type="SUPFAM" id="SSF52540">
    <property type="entry name" value="P-loop containing nucleoside triphosphate hydrolases"/>
    <property type="match status" value="1"/>
</dbReference>
<name>A0A7I8VG29_9ANNE</name>
<dbReference type="PANTHER" id="PTHR13140">
    <property type="entry name" value="MYOSIN"/>
    <property type="match status" value="1"/>
</dbReference>
<keyword evidence="4" id="KW-0505">Motor protein</keyword>
<keyword evidence="3" id="KW-0518">Myosin</keyword>
<dbReference type="Gene3D" id="3.40.850.10">
    <property type="entry name" value="Kinesin motor domain"/>
    <property type="match status" value="1"/>
</dbReference>
<dbReference type="Gene3D" id="1.20.58.530">
    <property type="match status" value="1"/>
</dbReference>
<dbReference type="InterPro" id="IPR036961">
    <property type="entry name" value="Kinesin_motor_dom_sf"/>
</dbReference>
<evidence type="ECO:0000313" key="7">
    <source>
        <dbReference type="EMBL" id="CAD5114650.1"/>
    </source>
</evidence>
<dbReference type="Gene3D" id="1.20.120.720">
    <property type="entry name" value="Myosin VI head, motor domain, U50 subdomain"/>
    <property type="match status" value="1"/>
</dbReference>
<dbReference type="GO" id="GO:0005524">
    <property type="term" value="F:ATP binding"/>
    <property type="evidence" value="ECO:0007669"/>
    <property type="project" value="UniProtKB-KW"/>
</dbReference>
<feature type="domain" description="Myosin motor" evidence="6">
    <location>
        <begin position="10"/>
        <end position="559"/>
    </location>
</feature>
<evidence type="ECO:0000313" key="8">
    <source>
        <dbReference type="Proteomes" id="UP000549394"/>
    </source>
</evidence>
<gene>
    <name evidence="7" type="ORF">DGYR_LOCUS3477</name>
</gene>
<dbReference type="GO" id="GO:0000146">
    <property type="term" value="F:microfilament motor activity"/>
    <property type="evidence" value="ECO:0007669"/>
    <property type="project" value="TreeGrafter"/>
</dbReference>
<evidence type="ECO:0000256" key="5">
    <source>
        <dbReference type="ARBA" id="ARBA00023203"/>
    </source>
</evidence>
<reference evidence="7 8" key="1">
    <citation type="submission" date="2020-08" db="EMBL/GenBank/DDBJ databases">
        <authorList>
            <person name="Hejnol A."/>
        </authorList>
    </citation>
    <scope>NUCLEOTIDE SEQUENCE [LARGE SCALE GENOMIC DNA]</scope>
</reference>
<dbReference type="AlphaFoldDB" id="A0A7I8VG29"/>
<dbReference type="GO" id="GO:0051015">
    <property type="term" value="F:actin filament binding"/>
    <property type="evidence" value="ECO:0007669"/>
    <property type="project" value="TreeGrafter"/>
</dbReference>
<sequence>MYRDYKTFADNVMFFLEPENLPKSFLSESMRILQAFRDCQQFDNRIQSKCVKLFNLYYNDDNFFTGANIQEFFSDCDTITNRDIGEYNFHILYQLYYGGNLECLEKIKYPKLLSVLTKDNERIMPEDPNYRESYINIKKDLKTLSFSDNNIKYMENCLAAVLLLGELRISNKNSNLQVIGPVEDAAKLLDMSSESFIEFISYEIFDREEKVLRSSYNATSFCLKLARTLYKQLSKWVVNKINDHLKQHLSSVNHSLDNYRKVSIMDSPPLFQDCHSTSLWKFLSNARVENMNYIYNKHVFKDPQDSFKAKFPWTDIVSHYENDTFDLLFNKNNGLLKRLRDISNPESSSSSDFKTELRNVKNKQIILRNNTQFGIKHFLNDEASYDCKNFIELNKDYVLPNEVFSDFIGLCNTSEIGRMCEVFKKSNTSFQKSKVLLSASDLRTQKLEDALKEILPEFEASEVYYLCCVNHASTNEEKSLEEKLKSFSIEQLTMLKKKGFRTVFYDTELPMTFNFLPRDKEIEGIRKCLEEHKDSYKEVGTAIYLKTMALRILRTHRNRIKNETLRGTTGIPNLHEEIEENEEISDNYSYVSFSSINEAKLV</sequence>
<dbReference type="Pfam" id="PF00063">
    <property type="entry name" value="Myosin_head"/>
    <property type="match status" value="1"/>
</dbReference>
<dbReference type="InterPro" id="IPR027417">
    <property type="entry name" value="P-loop_NTPase"/>
</dbReference>
<dbReference type="InterPro" id="IPR001609">
    <property type="entry name" value="Myosin_head_motor_dom-like"/>
</dbReference>
<dbReference type="GO" id="GO:0007015">
    <property type="term" value="P:actin filament organization"/>
    <property type="evidence" value="ECO:0007669"/>
    <property type="project" value="TreeGrafter"/>
</dbReference>
<keyword evidence="8" id="KW-1185">Reference proteome</keyword>
<evidence type="ECO:0000256" key="1">
    <source>
        <dbReference type="ARBA" id="ARBA00022741"/>
    </source>
</evidence>
<organism evidence="7 8">
    <name type="scientific">Dimorphilus gyrociliatus</name>
    <dbReference type="NCBI Taxonomy" id="2664684"/>
    <lineage>
        <taxon>Eukaryota</taxon>
        <taxon>Metazoa</taxon>
        <taxon>Spiralia</taxon>
        <taxon>Lophotrochozoa</taxon>
        <taxon>Annelida</taxon>
        <taxon>Polychaeta</taxon>
        <taxon>Polychaeta incertae sedis</taxon>
        <taxon>Dinophilidae</taxon>
        <taxon>Dimorphilus</taxon>
    </lineage>
</organism>
<keyword evidence="1" id="KW-0547">Nucleotide-binding</keyword>
<dbReference type="GO" id="GO:0016020">
    <property type="term" value="C:membrane"/>
    <property type="evidence" value="ECO:0007669"/>
    <property type="project" value="TreeGrafter"/>
</dbReference>
<proteinExistence type="predicted"/>
<dbReference type="Gene3D" id="1.10.10.820">
    <property type="match status" value="1"/>
</dbReference>
<evidence type="ECO:0000259" key="6">
    <source>
        <dbReference type="SMART" id="SM00242"/>
    </source>
</evidence>
<dbReference type="PANTHER" id="PTHR13140:SF270">
    <property type="entry name" value="MYOSIN-12"/>
    <property type="match status" value="1"/>
</dbReference>